<evidence type="ECO:0000313" key="5">
    <source>
        <dbReference type="WBParaSite" id="jg3570"/>
    </source>
</evidence>
<protein>
    <submittedName>
        <fullName evidence="5">Major facilitator superfamily (MFS) profile domain-containing protein</fullName>
    </submittedName>
</protein>
<feature type="transmembrane region" description="Helical" evidence="2">
    <location>
        <begin position="89"/>
        <end position="108"/>
    </location>
</feature>
<dbReference type="InterPro" id="IPR020846">
    <property type="entry name" value="MFS_dom"/>
</dbReference>
<feature type="transmembrane region" description="Helical" evidence="2">
    <location>
        <begin position="117"/>
        <end position="138"/>
    </location>
</feature>
<sequence length="237" mass="26347">MLDHLVQTYCKWLPFKGSVRYWILLISIVTMTFIYANIMAFKLTIICMLEPEEEDQGLQGLKIFADNSSSSKFADQKVYYDYSPIQRNGLFSSTAIGALASSVLFAYCTDKFGTRDAFVGFGIVSALSTLLISLSAQLGYASLFIIRILQGTGLPAILTMVSSVSKEWSPTITMGSYILLLSTPYQIGPIITMPIAGELCESQWGWPSVYYLQGTITLVLITLFYLFFRDAPDSPHP</sequence>
<dbReference type="SUPFAM" id="SSF103473">
    <property type="entry name" value="MFS general substrate transporter"/>
    <property type="match status" value="1"/>
</dbReference>
<keyword evidence="2" id="KW-1133">Transmembrane helix</keyword>
<dbReference type="PANTHER" id="PTHR45757">
    <property type="entry name" value="PROTEIN CBG23364-RELATED"/>
    <property type="match status" value="1"/>
</dbReference>
<feature type="transmembrane region" description="Helical" evidence="2">
    <location>
        <begin position="209"/>
        <end position="228"/>
    </location>
</feature>
<dbReference type="GO" id="GO:0016020">
    <property type="term" value="C:membrane"/>
    <property type="evidence" value="ECO:0007669"/>
    <property type="project" value="UniProtKB-SubCell"/>
</dbReference>
<feature type="transmembrane region" description="Helical" evidence="2">
    <location>
        <begin position="144"/>
        <end position="165"/>
    </location>
</feature>
<dbReference type="GO" id="GO:0022857">
    <property type="term" value="F:transmembrane transporter activity"/>
    <property type="evidence" value="ECO:0007669"/>
    <property type="project" value="InterPro"/>
</dbReference>
<keyword evidence="4" id="KW-1185">Reference proteome</keyword>
<organism evidence="4 5">
    <name type="scientific">Ditylenchus dipsaci</name>
    <dbReference type="NCBI Taxonomy" id="166011"/>
    <lineage>
        <taxon>Eukaryota</taxon>
        <taxon>Metazoa</taxon>
        <taxon>Ecdysozoa</taxon>
        <taxon>Nematoda</taxon>
        <taxon>Chromadorea</taxon>
        <taxon>Rhabditida</taxon>
        <taxon>Tylenchina</taxon>
        <taxon>Tylenchomorpha</taxon>
        <taxon>Sphaerularioidea</taxon>
        <taxon>Anguinidae</taxon>
        <taxon>Anguininae</taxon>
        <taxon>Ditylenchus</taxon>
    </lineage>
</organism>
<dbReference type="PROSITE" id="PS50850">
    <property type="entry name" value="MFS"/>
    <property type="match status" value="1"/>
</dbReference>
<dbReference type="PANTHER" id="PTHR45757:SF11">
    <property type="entry name" value="MAJOR FACILITATOR SUPERFAMILY (MFS) PROFILE DOMAIN-CONTAINING PROTEIN"/>
    <property type="match status" value="1"/>
</dbReference>
<dbReference type="Pfam" id="PF07690">
    <property type="entry name" value="MFS_1"/>
    <property type="match status" value="1"/>
</dbReference>
<feature type="transmembrane region" description="Helical" evidence="2">
    <location>
        <begin position="177"/>
        <end position="197"/>
    </location>
</feature>
<dbReference type="AlphaFoldDB" id="A0A915E8S4"/>
<evidence type="ECO:0000259" key="3">
    <source>
        <dbReference type="PROSITE" id="PS50850"/>
    </source>
</evidence>
<dbReference type="Gene3D" id="1.20.1250.20">
    <property type="entry name" value="MFS general substrate transporter like domains"/>
    <property type="match status" value="1"/>
</dbReference>
<reference evidence="5" key="1">
    <citation type="submission" date="2022-11" db="UniProtKB">
        <authorList>
            <consortium name="WormBaseParasite"/>
        </authorList>
    </citation>
    <scope>IDENTIFICATION</scope>
</reference>
<name>A0A915E8S4_9BILA</name>
<keyword evidence="2" id="KW-0472">Membrane</keyword>
<dbReference type="WBParaSite" id="jg3570">
    <property type="protein sequence ID" value="jg3570"/>
    <property type="gene ID" value="jg3570"/>
</dbReference>
<feature type="transmembrane region" description="Helical" evidence="2">
    <location>
        <begin position="21"/>
        <end position="41"/>
    </location>
</feature>
<evidence type="ECO:0000256" key="1">
    <source>
        <dbReference type="ARBA" id="ARBA00004141"/>
    </source>
</evidence>
<dbReference type="InterPro" id="IPR036259">
    <property type="entry name" value="MFS_trans_sf"/>
</dbReference>
<proteinExistence type="predicted"/>
<comment type="subcellular location">
    <subcellularLocation>
        <location evidence="1">Membrane</location>
        <topology evidence="1">Multi-pass membrane protein</topology>
    </subcellularLocation>
</comment>
<accession>A0A915E8S4</accession>
<evidence type="ECO:0000256" key="2">
    <source>
        <dbReference type="SAM" id="Phobius"/>
    </source>
</evidence>
<dbReference type="Proteomes" id="UP000887574">
    <property type="component" value="Unplaced"/>
</dbReference>
<evidence type="ECO:0000313" key="4">
    <source>
        <dbReference type="Proteomes" id="UP000887574"/>
    </source>
</evidence>
<dbReference type="InterPro" id="IPR011701">
    <property type="entry name" value="MFS"/>
</dbReference>
<feature type="domain" description="Major facilitator superfamily (MFS) profile" evidence="3">
    <location>
        <begin position="28"/>
        <end position="237"/>
    </location>
</feature>
<keyword evidence="2" id="KW-0812">Transmembrane</keyword>